<dbReference type="InterPro" id="IPR038378">
    <property type="entry name" value="MHB_sf"/>
</dbReference>
<gene>
    <name evidence="3" type="ORF">D8S82_28675</name>
</gene>
<comment type="caution">
    <text evidence="3">The sequence shown here is derived from an EMBL/GenBank/DDBJ whole genome shotgun (WGS) entry which is preliminary data.</text>
</comment>
<protein>
    <submittedName>
        <fullName evidence="3">Hemophore-related protein</fullName>
    </submittedName>
</protein>
<dbReference type="NCBIfam" id="TIGR04529">
    <property type="entry name" value="MTB_hemophore"/>
    <property type="match status" value="1"/>
</dbReference>
<dbReference type="EMBL" id="VIFX01000051">
    <property type="protein sequence ID" value="TQR83127.1"/>
    <property type="molecule type" value="Genomic_DNA"/>
</dbReference>
<dbReference type="AlphaFoldDB" id="A0A544VT15"/>
<keyword evidence="4" id="KW-1185">Reference proteome</keyword>
<name>A0A544VT15_9MYCO</name>
<proteinExistence type="predicted"/>
<accession>A0A544VT15</accession>
<reference evidence="3 4" key="1">
    <citation type="submission" date="2018-10" db="EMBL/GenBank/DDBJ databases">
        <title>Draft genome of Mycobacterium hodleri strain B.</title>
        <authorList>
            <person name="Amande T.J."/>
            <person name="Mcgenity T.J."/>
        </authorList>
    </citation>
    <scope>NUCLEOTIDE SEQUENCE [LARGE SCALE GENOMIC DNA]</scope>
    <source>
        <strain evidence="3 4">B</strain>
    </source>
</reference>
<evidence type="ECO:0000259" key="2">
    <source>
        <dbReference type="Pfam" id="PF16525"/>
    </source>
</evidence>
<evidence type="ECO:0000313" key="3">
    <source>
        <dbReference type="EMBL" id="TQR83127.1"/>
    </source>
</evidence>
<keyword evidence="1" id="KW-0732">Signal</keyword>
<dbReference type="Gene3D" id="1.20.20.20">
    <property type="entry name" value="Haemophore, haem-binding domain"/>
    <property type="match status" value="1"/>
</dbReference>
<feature type="signal peptide" evidence="1">
    <location>
        <begin position="1"/>
        <end position="39"/>
    </location>
</feature>
<dbReference type="GO" id="GO:0020037">
    <property type="term" value="F:heme binding"/>
    <property type="evidence" value="ECO:0007669"/>
    <property type="project" value="InterPro"/>
</dbReference>
<sequence>MKFSGKSLTSMRRGTVGMVAGGLFAGVAAATIAAPAASAAPDCSGQGVANTVSSVTGSARDYLRAHPGADQVLSAARNQPREEAAANIRNYFTANSQEYYELRGIIAPIGDTQRTCNVSVLPPDLESAYAEFMAG</sequence>
<evidence type="ECO:0000256" key="1">
    <source>
        <dbReference type="SAM" id="SignalP"/>
    </source>
</evidence>
<dbReference type="Proteomes" id="UP000315759">
    <property type="component" value="Unassembled WGS sequence"/>
</dbReference>
<evidence type="ECO:0000313" key="4">
    <source>
        <dbReference type="Proteomes" id="UP000315759"/>
    </source>
</evidence>
<feature type="chain" id="PRO_5022015332" evidence="1">
    <location>
        <begin position="40"/>
        <end position="135"/>
    </location>
</feature>
<dbReference type="Pfam" id="PF16525">
    <property type="entry name" value="MHB"/>
    <property type="match status" value="1"/>
</dbReference>
<dbReference type="RefSeq" id="WP_142555347.1">
    <property type="nucleotide sequence ID" value="NZ_VIFX01000051.1"/>
</dbReference>
<organism evidence="3 4">
    <name type="scientific">Mycolicibacterium hodleri</name>
    <dbReference type="NCBI Taxonomy" id="49897"/>
    <lineage>
        <taxon>Bacteria</taxon>
        <taxon>Bacillati</taxon>
        <taxon>Actinomycetota</taxon>
        <taxon>Actinomycetes</taxon>
        <taxon>Mycobacteriales</taxon>
        <taxon>Mycobacteriaceae</taxon>
        <taxon>Mycolicibacterium</taxon>
    </lineage>
</organism>
<dbReference type="InterPro" id="IPR032407">
    <property type="entry name" value="MHB"/>
</dbReference>
<feature type="domain" description="Haemophore haem-binding" evidence="2">
    <location>
        <begin position="41"/>
        <end position="117"/>
    </location>
</feature>